<feature type="transmembrane region" description="Helical" evidence="1">
    <location>
        <begin position="27"/>
        <end position="45"/>
    </location>
</feature>
<dbReference type="AlphaFoldDB" id="A0A1N7S087"/>
<gene>
    <name evidence="2" type="ORF">BN2476_250047</name>
</gene>
<comment type="caution">
    <text evidence="2">The sequence shown here is derived from an EMBL/GenBank/DDBJ whole genome shotgun (WGS) entry which is preliminary data.</text>
</comment>
<keyword evidence="1" id="KW-1133">Transmembrane helix</keyword>
<evidence type="ECO:0000256" key="1">
    <source>
        <dbReference type="SAM" id="Phobius"/>
    </source>
</evidence>
<name>A0A1N7S087_9BURK</name>
<organism evidence="2 3">
    <name type="scientific">Paraburkholderia piptadeniae</name>
    <dbReference type="NCBI Taxonomy" id="1701573"/>
    <lineage>
        <taxon>Bacteria</taxon>
        <taxon>Pseudomonadati</taxon>
        <taxon>Pseudomonadota</taxon>
        <taxon>Betaproteobacteria</taxon>
        <taxon>Burkholderiales</taxon>
        <taxon>Burkholderiaceae</taxon>
        <taxon>Paraburkholderia</taxon>
    </lineage>
</organism>
<dbReference type="RefSeq" id="WP_160111707.1">
    <property type="nucleotide sequence ID" value="NZ_CYGY02000025.1"/>
</dbReference>
<evidence type="ECO:0000313" key="2">
    <source>
        <dbReference type="EMBL" id="SIT40731.1"/>
    </source>
</evidence>
<keyword evidence="3" id="KW-1185">Reference proteome</keyword>
<protein>
    <submittedName>
        <fullName evidence="2">Uncharacterized protein</fullName>
    </submittedName>
</protein>
<dbReference type="Proteomes" id="UP000195569">
    <property type="component" value="Unassembled WGS sequence"/>
</dbReference>
<evidence type="ECO:0000313" key="3">
    <source>
        <dbReference type="Proteomes" id="UP000195569"/>
    </source>
</evidence>
<proteinExistence type="predicted"/>
<keyword evidence="1" id="KW-0812">Transmembrane</keyword>
<reference evidence="2" key="1">
    <citation type="submission" date="2016-12" db="EMBL/GenBank/DDBJ databases">
        <authorList>
            <person name="Moulin L."/>
        </authorList>
    </citation>
    <scope>NUCLEOTIDE SEQUENCE [LARGE SCALE GENOMIC DNA]</scope>
    <source>
        <strain evidence="2">STM 7183</strain>
    </source>
</reference>
<dbReference type="EMBL" id="CYGY02000025">
    <property type="protein sequence ID" value="SIT40731.1"/>
    <property type="molecule type" value="Genomic_DNA"/>
</dbReference>
<keyword evidence="1" id="KW-0472">Membrane</keyword>
<accession>A0A1N7S087</accession>
<sequence>MLERTLIAAHLMTLAVGVIECVRGESGTGTLLLCIAVLMLILLRVQEPADVAE</sequence>